<keyword evidence="3" id="KW-0560">Oxidoreductase</keyword>
<dbReference type="PANTHER" id="PTHR21266">
    <property type="entry name" value="IRON-SULFUR DOMAIN CONTAINING PROTEIN"/>
    <property type="match status" value="1"/>
</dbReference>
<evidence type="ECO:0000256" key="3">
    <source>
        <dbReference type="ARBA" id="ARBA00023002"/>
    </source>
</evidence>
<dbReference type="Gene3D" id="2.102.10.10">
    <property type="entry name" value="Rieske [2Fe-2S] iron-sulphur domain"/>
    <property type="match status" value="1"/>
</dbReference>
<keyword evidence="4" id="KW-0408">Iron</keyword>
<gene>
    <name evidence="7" type="ORF">CVM52_00870</name>
</gene>
<evidence type="ECO:0000313" key="8">
    <source>
        <dbReference type="Proteomes" id="UP000231553"/>
    </source>
</evidence>
<evidence type="ECO:0000259" key="6">
    <source>
        <dbReference type="PROSITE" id="PS51296"/>
    </source>
</evidence>
<dbReference type="GO" id="GO:0046872">
    <property type="term" value="F:metal ion binding"/>
    <property type="evidence" value="ECO:0007669"/>
    <property type="project" value="UniProtKB-KW"/>
</dbReference>
<dbReference type="PROSITE" id="PS51296">
    <property type="entry name" value="RIESKE"/>
    <property type="match status" value="1"/>
</dbReference>
<evidence type="ECO:0000256" key="5">
    <source>
        <dbReference type="ARBA" id="ARBA00023014"/>
    </source>
</evidence>
<dbReference type="RefSeq" id="WP_100160840.1">
    <property type="nucleotide sequence ID" value="NZ_PGTB01000001.1"/>
</dbReference>
<organism evidence="7 8">
    <name type="scientific">Pseudooceanicola lipolyticus</name>
    <dbReference type="NCBI Taxonomy" id="2029104"/>
    <lineage>
        <taxon>Bacteria</taxon>
        <taxon>Pseudomonadati</taxon>
        <taxon>Pseudomonadota</taxon>
        <taxon>Alphaproteobacteria</taxon>
        <taxon>Rhodobacterales</taxon>
        <taxon>Paracoccaceae</taxon>
        <taxon>Pseudooceanicola</taxon>
    </lineage>
</organism>
<dbReference type="GO" id="GO:0016491">
    <property type="term" value="F:oxidoreductase activity"/>
    <property type="evidence" value="ECO:0007669"/>
    <property type="project" value="UniProtKB-KW"/>
</dbReference>
<dbReference type="GO" id="GO:0051537">
    <property type="term" value="F:2 iron, 2 sulfur cluster binding"/>
    <property type="evidence" value="ECO:0007669"/>
    <property type="project" value="UniProtKB-KW"/>
</dbReference>
<dbReference type="CDD" id="cd08878">
    <property type="entry name" value="RHO_alpha_C_DMO-like"/>
    <property type="match status" value="1"/>
</dbReference>
<feature type="domain" description="Rieske" evidence="6">
    <location>
        <begin position="7"/>
        <end position="109"/>
    </location>
</feature>
<dbReference type="AlphaFoldDB" id="A0A2M8J7G5"/>
<accession>A0A2M8J7G5</accession>
<dbReference type="EMBL" id="PGTB01000001">
    <property type="protein sequence ID" value="PJE38711.1"/>
    <property type="molecule type" value="Genomic_DNA"/>
</dbReference>
<keyword evidence="8" id="KW-1185">Reference proteome</keyword>
<dbReference type="SUPFAM" id="SSF55961">
    <property type="entry name" value="Bet v1-like"/>
    <property type="match status" value="1"/>
</dbReference>
<evidence type="ECO:0000313" key="7">
    <source>
        <dbReference type="EMBL" id="PJE38711.1"/>
    </source>
</evidence>
<dbReference type="Gene3D" id="3.90.380.10">
    <property type="entry name" value="Naphthalene 1,2-dioxygenase Alpha Subunit, Chain A, domain 1"/>
    <property type="match status" value="1"/>
</dbReference>
<sequence length="351" mass="38950">MFLRNCWYVAGWGADFGRQLSARTILGDEIVIFRRTNGSAVALENACPHRKLPLSEGALRGDTVECGYHGLTFDCSGACVAAPTQPDNIPRRARVRSYPVVERYRLLWIWMGDPDLADPEKIVEIEEFDNPEWGQTDGGTIDIDCNYLWVCDNLLDPSHVAWVHVSSFAGAGTDSEPLTVARRGNGVLVHRWIMGTKPSPYYAPLLKFKGACDRLQHYEMIYPGIGINKSVYTPAGTGGDGSKAVALTYINISYNFMTPIDADRTRYFWFQHRNTDATDKAISEKMNAGARIAFEEDRAVLEKVHWGMKHKASPSLDLGLDAGAKLFRLGMEKLIAGESAQMTEVQDGALP</sequence>
<keyword evidence="1" id="KW-0001">2Fe-2S</keyword>
<dbReference type="InterPro" id="IPR050584">
    <property type="entry name" value="Cholesterol_7-desaturase"/>
</dbReference>
<keyword evidence="5" id="KW-0411">Iron-sulfur</keyword>
<evidence type="ECO:0000256" key="2">
    <source>
        <dbReference type="ARBA" id="ARBA00022723"/>
    </source>
</evidence>
<dbReference type="SUPFAM" id="SSF50022">
    <property type="entry name" value="ISP domain"/>
    <property type="match status" value="1"/>
</dbReference>
<name>A0A2M8J7G5_9RHOB</name>
<dbReference type="InterPro" id="IPR017941">
    <property type="entry name" value="Rieske_2Fe-2S"/>
</dbReference>
<protein>
    <submittedName>
        <fullName evidence="7">(2Fe-2S)-binding protein</fullName>
    </submittedName>
</protein>
<dbReference type="InterPro" id="IPR036922">
    <property type="entry name" value="Rieske_2Fe-2S_sf"/>
</dbReference>
<reference evidence="7 8" key="1">
    <citation type="journal article" date="2018" name="Int. J. Syst. Evol. Microbiol.">
        <title>Pseudooceanicola lipolyticus sp. nov., a marine alphaproteobacterium, reclassification of Oceanicola flagellatus as Pseudooceanicola flagellatus comb. nov. and emended description of the genus Pseudooceanicola.</title>
        <authorList>
            <person name="Huang M.-M."/>
            <person name="Guo L.-L."/>
            <person name="Wu Y.-H."/>
            <person name="Lai Q.-L."/>
            <person name="Shao Z.-Z."/>
            <person name="Wang C.-S."/>
            <person name="Wu M."/>
            <person name="Xu X.-W."/>
        </authorList>
    </citation>
    <scope>NUCLEOTIDE SEQUENCE [LARGE SCALE GENOMIC DNA]</scope>
    <source>
        <strain evidence="7 8">157</strain>
    </source>
</reference>
<comment type="caution">
    <text evidence="7">The sequence shown here is derived from an EMBL/GenBank/DDBJ whole genome shotgun (WGS) entry which is preliminary data.</text>
</comment>
<dbReference type="PANTHER" id="PTHR21266:SF60">
    <property type="entry name" value="3-KETOSTEROID-9-ALPHA-MONOOXYGENASE, OXYGENASE COMPONENT"/>
    <property type="match status" value="1"/>
</dbReference>
<evidence type="ECO:0000256" key="4">
    <source>
        <dbReference type="ARBA" id="ARBA00023004"/>
    </source>
</evidence>
<keyword evidence="2" id="KW-0479">Metal-binding</keyword>
<proteinExistence type="predicted"/>
<dbReference type="Pfam" id="PF19112">
    <property type="entry name" value="VanA_C"/>
    <property type="match status" value="1"/>
</dbReference>
<dbReference type="Pfam" id="PF00355">
    <property type="entry name" value="Rieske"/>
    <property type="match status" value="1"/>
</dbReference>
<dbReference type="OrthoDB" id="9800776at2"/>
<dbReference type="InterPro" id="IPR044043">
    <property type="entry name" value="VanA_C_cat"/>
</dbReference>
<evidence type="ECO:0000256" key="1">
    <source>
        <dbReference type="ARBA" id="ARBA00022714"/>
    </source>
</evidence>
<dbReference type="Proteomes" id="UP000231553">
    <property type="component" value="Unassembled WGS sequence"/>
</dbReference>